<organism evidence="1">
    <name type="scientific">Candidatus Berkiella aquae</name>
    <dbReference type="NCBI Taxonomy" id="295108"/>
    <lineage>
        <taxon>Bacteria</taxon>
        <taxon>Pseudomonadati</taxon>
        <taxon>Pseudomonadota</taxon>
        <taxon>Gammaproteobacteria</taxon>
        <taxon>Candidatus Berkiellales</taxon>
        <taxon>Candidatus Berkiellaceae</taxon>
        <taxon>Candidatus Berkiella</taxon>
    </lineage>
</organism>
<evidence type="ECO:0000313" key="3">
    <source>
        <dbReference type="Proteomes" id="UP000051497"/>
    </source>
</evidence>
<dbReference type="EMBL" id="LKAJ02000002">
    <property type="protein sequence ID" value="MCS5712781.1"/>
    <property type="molecule type" value="Genomic_DNA"/>
</dbReference>
<dbReference type="EMBL" id="LKAJ01000014">
    <property type="protein sequence ID" value="KRG20286.1"/>
    <property type="molecule type" value="Genomic_DNA"/>
</dbReference>
<dbReference type="Pfam" id="PF20213">
    <property type="entry name" value="DUF6573"/>
    <property type="match status" value="1"/>
</dbReference>
<dbReference type="InterPro" id="IPR046480">
    <property type="entry name" value="DUF6573"/>
</dbReference>
<dbReference type="Proteomes" id="UP000051497">
    <property type="component" value="Unassembled WGS sequence"/>
</dbReference>
<gene>
    <name evidence="2" type="ORF">HT99x_015180</name>
    <name evidence="1" type="ORF">HT99x_02678</name>
</gene>
<comment type="caution">
    <text evidence="1">The sequence shown here is derived from an EMBL/GenBank/DDBJ whole genome shotgun (WGS) entry which is preliminary data.</text>
</comment>
<reference evidence="1" key="1">
    <citation type="submission" date="2015-09" db="EMBL/GenBank/DDBJ databases">
        <title>Draft Genome Sequences of Two Novel Amoeba-resistant Intranuclear Bacteria, Candidatus Berkiella cookevillensis and Candidatus Berkiella aquae.</title>
        <authorList>
            <person name="Mehari Y.T."/>
            <person name="Arivett B.A."/>
            <person name="Farone A.L."/>
            <person name="Gunderson J.H."/>
            <person name="Farone M.B."/>
        </authorList>
    </citation>
    <scope>NUCLEOTIDE SEQUENCE [LARGE SCALE GENOMIC DNA]</scope>
    <source>
        <strain evidence="1">HT99</strain>
    </source>
</reference>
<accession>A0A0Q9YTV3</accession>
<sequence length="97" mass="11265">MDTATDFFGEMIYAYSRAQAIEDGELVDVSDMAKRSGFKIPVAVTRAVWVQYIEWADKDNDRQTIQDQSSRLRDVLWMLYVACNRIRTNPTSTLNYM</sequence>
<name>A0A0Q9YTV3_9GAMM</name>
<keyword evidence="3" id="KW-1185">Reference proteome</keyword>
<reference evidence="2" key="3">
    <citation type="submission" date="2021-06" db="EMBL/GenBank/DDBJ databases">
        <title>Genomic Description and Analysis of Intracellular Bacteria, Candidatus Berkiella cookevillensis and Candidatus Berkiella aquae.</title>
        <authorList>
            <person name="Kidane D.T."/>
            <person name="Mehari Y.T."/>
            <person name="Rice F.C."/>
            <person name="Arivett B.A."/>
            <person name="Farone A.L."/>
            <person name="Berk S.G."/>
            <person name="Farone M.B."/>
        </authorList>
    </citation>
    <scope>NUCLEOTIDE SEQUENCE</scope>
    <source>
        <strain evidence="2">HT99</strain>
    </source>
</reference>
<evidence type="ECO:0000313" key="1">
    <source>
        <dbReference type="EMBL" id="KRG20286.1"/>
    </source>
</evidence>
<dbReference type="STRING" id="295108.HT99x_02678"/>
<reference evidence="2" key="2">
    <citation type="journal article" date="2016" name="Genome Announc.">
        <title>Draft Genome Sequences of Two Novel Amoeba-Resistant Intranuclear Bacteria, 'Candidatus Berkiella cookevillensis' and 'Candidatus Berkiella aquae'.</title>
        <authorList>
            <person name="Mehari Y.T."/>
            <person name="Arivett B.A."/>
            <person name="Farone A.L."/>
            <person name="Gunderson J.H."/>
            <person name="Farone M.B."/>
        </authorList>
    </citation>
    <scope>NUCLEOTIDE SEQUENCE</scope>
    <source>
        <strain evidence="2">HT99</strain>
    </source>
</reference>
<protein>
    <submittedName>
        <fullName evidence="1">Uncharacterized protein</fullName>
    </submittedName>
</protein>
<dbReference type="AlphaFoldDB" id="A0A0Q9YTV3"/>
<proteinExistence type="predicted"/>
<evidence type="ECO:0000313" key="2">
    <source>
        <dbReference type="EMBL" id="MCS5712781.1"/>
    </source>
</evidence>